<dbReference type="PANTHER" id="PTHR22803">
    <property type="entry name" value="MANNOSE, PHOSPHOLIPASE, LECTIN RECEPTOR RELATED"/>
    <property type="match status" value="1"/>
</dbReference>
<reference evidence="3" key="1">
    <citation type="submission" date="2018-11" db="EMBL/GenBank/DDBJ databases">
        <authorList>
            <person name="Alioto T."/>
            <person name="Alioto T."/>
        </authorList>
    </citation>
    <scope>NUCLEOTIDE SEQUENCE</scope>
</reference>
<dbReference type="InterPro" id="IPR016187">
    <property type="entry name" value="CTDL_fold"/>
</dbReference>
<dbReference type="OrthoDB" id="6154520at2759"/>
<feature type="domain" description="C-type lectin" evidence="2">
    <location>
        <begin position="42"/>
        <end position="159"/>
    </location>
</feature>
<accession>A0A8B6DG93</accession>
<dbReference type="SMART" id="SM00034">
    <property type="entry name" value="CLECT"/>
    <property type="match status" value="1"/>
</dbReference>
<dbReference type="PRINTS" id="PR01504">
    <property type="entry name" value="PNCREATITSAP"/>
</dbReference>
<name>A0A8B6DG93_MYTGA</name>
<keyword evidence="4" id="KW-1185">Reference proteome</keyword>
<feature type="coiled-coil region" evidence="1">
    <location>
        <begin position="3"/>
        <end position="30"/>
    </location>
</feature>
<gene>
    <name evidence="3" type="ORF">MGAL_10B016212</name>
</gene>
<proteinExistence type="predicted"/>
<dbReference type="Pfam" id="PF00059">
    <property type="entry name" value="Lectin_C"/>
    <property type="match status" value="1"/>
</dbReference>
<dbReference type="PROSITE" id="PS50041">
    <property type="entry name" value="C_TYPE_LECTIN_2"/>
    <property type="match status" value="1"/>
</dbReference>
<dbReference type="InterPro" id="IPR016186">
    <property type="entry name" value="C-type_lectin-like/link_sf"/>
</dbReference>
<dbReference type="EMBL" id="UYJE01003302">
    <property type="protein sequence ID" value="VDI18200.1"/>
    <property type="molecule type" value="Genomic_DNA"/>
</dbReference>
<comment type="caution">
    <text evidence="3">The sequence shown here is derived from an EMBL/GenBank/DDBJ whole genome shotgun (WGS) entry which is preliminary data.</text>
</comment>
<sequence>MLDEKREKQLQEVNKRLRILQNKFDKLQQQVKKPCESGWTLFRNHCYLFELSKASWKAAKKECERRQSHLVKIETSAENIFLKSMIQHMVRRKKEFWIGLNDLAKEGWFTWISDYSTVAYTDWHPGNPNNYRGNEDCCEIHEFHWNDDNCARPYCFICEKQAD</sequence>
<evidence type="ECO:0000313" key="4">
    <source>
        <dbReference type="Proteomes" id="UP000596742"/>
    </source>
</evidence>
<evidence type="ECO:0000256" key="1">
    <source>
        <dbReference type="SAM" id="Coils"/>
    </source>
</evidence>
<dbReference type="AlphaFoldDB" id="A0A8B6DG93"/>
<dbReference type="SUPFAM" id="SSF56436">
    <property type="entry name" value="C-type lectin-like"/>
    <property type="match status" value="1"/>
</dbReference>
<keyword evidence="1" id="KW-0175">Coiled coil</keyword>
<dbReference type="Gene3D" id="3.10.100.10">
    <property type="entry name" value="Mannose-Binding Protein A, subunit A"/>
    <property type="match status" value="1"/>
</dbReference>
<evidence type="ECO:0000313" key="3">
    <source>
        <dbReference type="EMBL" id="VDI18200.1"/>
    </source>
</evidence>
<protein>
    <recommendedName>
        <fullName evidence="2">C-type lectin domain-containing protein</fullName>
    </recommendedName>
</protein>
<dbReference type="Proteomes" id="UP000596742">
    <property type="component" value="Unassembled WGS sequence"/>
</dbReference>
<dbReference type="InterPro" id="IPR050111">
    <property type="entry name" value="C-type_lectin/snaclec_domain"/>
</dbReference>
<organism evidence="3 4">
    <name type="scientific">Mytilus galloprovincialis</name>
    <name type="common">Mediterranean mussel</name>
    <dbReference type="NCBI Taxonomy" id="29158"/>
    <lineage>
        <taxon>Eukaryota</taxon>
        <taxon>Metazoa</taxon>
        <taxon>Spiralia</taxon>
        <taxon>Lophotrochozoa</taxon>
        <taxon>Mollusca</taxon>
        <taxon>Bivalvia</taxon>
        <taxon>Autobranchia</taxon>
        <taxon>Pteriomorphia</taxon>
        <taxon>Mytilida</taxon>
        <taxon>Mytiloidea</taxon>
        <taxon>Mytilidae</taxon>
        <taxon>Mytilinae</taxon>
        <taxon>Mytilus</taxon>
    </lineage>
</organism>
<dbReference type="InterPro" id="IPR001304">
    <property type="entry name" value="C-type_lectin-like"/>
</dbReference>
<evidence type="ECO:0000259" key="2">
    <source>
        <dbReference type="PROSITE" id="PS50041"/>
    </source>
</evidence>